<dbReference type="Gene3D" id="1.10.630.10">
    <property type="entry name" value="Cytochrome P450"/>
    <property type="match status" value="1"/>
</dbReference>
<evidence type="ECO:0000313" key="10">
    <source>
        <dbReference type="Proteomes" id="UP001345691"/>
    </source>
</evidence>
<dbReference type="PROSITE" id="PS00086">
    <property type="entry name" value="CYTOCHROME_P450"/>
    <property type="match status" value="1"/>
</dbReference>
<dbReference type="PANTHER" id="PTHR24305:SF230">
    <property type="entry name" value="P450, PUTATIVE (EUROFUNG)-RELATED"/>
    <property type="match status" value="1"/>
</dbReference>
<evidence type="ECO:0000256" key="4">
    <source>
        <dbReference type="ARBA" id="ARBA00022723"/>
    </source>
</evidence>
<dbReference type="CDD" id="cd11058">
    <property type="entry name" value="CYP60B-like"/>
    <property type="match status" value="1"/>
</dbReference>
<dbReference type="Proteomes" id="UP001345691">
    <property type="component" value="Unassembled WGS sequence"/>
</dbReference>
<comment type="caution">
    <text evidence="9">The sequence shown here is derived from an EMBL/GenBank/DDBJ whole genome shotgun (WGS) entry which is preliminary data.</text>
</comment>
<keyword evidence="10" id="KW-1185">Reference proteome</keyword>
<dbReference type="InterPro" id="IPR017972">
    <property type="entry name" value="Cyt_P450_CS"/>
</dbReference>
<keyword evidence="4 8" id="KW-0479">Metal-binding</keyword>
<evidence type="ECO:0000256" key="8">
    <source>
        <dbReference type="RuleBase" id="RU000461"/>
    </source>
</evidence>
<evidence type="ECO:0000256" key="1">
    <source>
        <dbReference type="ARBA" id="ARBA00001971"/>
    </source>
</evidence>
<evidence type="ECO:0000256" key="7">
    <source>
        <dbReference type="ARBA" id="ARBA00023033"/>
    </source>
</evidence>
<dbReference type="PRINTS" id="PR00385">
    <property type="entry name" value="P450"/>
</dbReference>
<evidence type="ECO:0000256" key="6">
    <source>
        <dbReference type="ARBA" id="ARBA00023004"/>
    </source>
</evidence>
<evidence type="ECO:0000256" key="5">
    <source>
        <dbReference type="ARBA" id="ARBA00023002"/>
    </source>
</evidence>
<dbReference type="PRINTS" id="PR00463">
    <property type="entry name" value="EP450I"/>
</dbReference>
<keyword evidence="5 8" id="KW-0560">Oxidoreductase</keyword>
<proteinExistence type="inferred from homology"/>
<evidence type="ECO:0000256" key="3">
    <source>
        <dbReference type="ARBA" id="ARBA00022617"/>
    </source>
</evidence>
<evidence type="ECO:0000256" key="2">
    <source>
        <dbReference type="ARBA" id="ARBA00010617"/>
    </source>
</evidence>
<dbReference type="SUPFAM" id="SSF48264">
    <property type="entry name" value="Cytochrome P450"/>
    <property type="match status" value="1"/>
</dbReference>
<dbReference type="InterPro" id="IPR002401">
    <property type="entry name" value="Cyt_P450_E_grp-I"/>
</dbReference>
<dbReference type="InterPro" id="IPR036396">
    <property type="entry name" value="Cyt_P450_sf"/>
</dbReference>
<dbReference type="EMBL" id="JAVRRF010000055">
    <property type="protein sequence ID" value="KAK5048471.1"/>
    <property type="molecule type" value="Genomic_DNA"/>
</dbReference>
<organism evidence="9 10">
    <name type="scientific">Exophiala sideris</name>
    <dbReference type="NCBI Taxonomy" id="1016849"/>
    <lineage>
        <taxon>Eukaryota</taxon>
        <taxon>Fungi</taxon>
        <taxon>Dikarya</taxon>
        <taxon>Ascomycota</taxon>
        <taxon>Pezizomycotina</taxon>
        <taxon>Eurotiomycetes</taxon>
        <taxon>Chaetothyriomycetidae</taxon>
        <taxon>Chaetothyriales</taxon>
        <taxon>Herpotrichiellaceae</taxon>
        <taxon>Exophiala</taxon>
    </lineage>
</organism>
<gene>
    <name evidence="9" type="ORF">LTR69_011339</name>
</gene>
<keyword evidence="7 8" id="KW-0503">Monooxygenase</keyword>
<evidence type="ECO:0000313" key="9">
    <source>
        <dbReference type="EMBL" id="KAK5048471.1"/>
    </source>
</evidence>
<dbReference type="InterPro" id="IPR050121">
    <property type="entry name" value="Cytochrome_P450_monoxygenase"/>
</dbReference>
<comment type="similarity">
    <text evidence="2 8">Belongs to the cytochrome P450 family.</text>
</comment>
<comment type="cofactor">
    <cofactor evidence="1">
        <name>heme</name>
        <dbReference type="ChEBI" id="CHEBI:30413"/>
    </cofactor>
</comment>
<sequence length="378" mass="43445">MRRLIAYAFSEKALKEQEDLLQKFIDKLISRLGDKCSEGPQDIVTWFNWTTFDVTGDLAFGEPFGCLEDARYHDWVSQIFQGIKLYPWMQTIVYLNLLPLAMYLAPKKQRDAKIAADAKAYAKLDQRIARQKDQHRKDFMSYILQENKEGTSEGMTLPEIQETAVILVIAGSETTATLMSALCYFMLRDRKVYERAVAEVRGLFSSYNNINMTTTNELKYLPAIVEETFRIYPPSPNTFPRIVPGKGEVIEGRWVPGGITVGVHPYAVTHYPDNFYRAEDFLPERWLAPALFQKDDLSPELFANDKRHLSQPFSFGPRNCIGKSLAYAEIRVIMSKLLYTYDLSLASESDTPDWPDQPTYSLWEKKPVMVNLTPVKRN</sequence>
<keyword evidence="6 8" id="KW-0408">Iron</keyword>
<dbReference type="InterPro" id="IPR001128">
    <property type="entry name" value="Cyt_P450"/>
</dbReference>
<keyword evidence="3 8" id="KW-0349">Heme</keyword>
<dbReference type="Pfam" id="PF00067">
    <property type="entry name" value="p450"/>
    <property type="match status" value="1"/>
</dbReference>
<name>A0ABR0IV33_9EURO</name>
<dbReference type="PANTHER" id="PTHR24305">
    <property type="entry name" value="CYTOCHROME P450"/>
    <property type="match status" value="1"/>
</dbReference>
<accession>A0ABR0IV33</accession>
<protein>
    <submittedName>
        <fullName evidence="9">Uncharacterized protein</fullName>
    </submittedName>
</protein>
<reference evidence="9 10" key="1">
    <citation type="submission" date="2023-08" db="EMBL/GenBank/DDBJ databases">
        <title>Black Yeasts Isolated from many extreme environments.</title>
        <authorList>
            <person name="Coleine C."/>
            <person name="Stajich J.E."/>
            <person name="Selbmann L."/>
        </authorList>
    </citation>
    <scope>NUCLEOTIDE SEQUENCE [LARGE SCALE GENOMIC DNA]</scope>
    <source>
        <strain evidence="9 10">CCFEE 6328</strain>
    </source>
</reference>